<dbReference type="InterPro" id="IPR029045">
    <property type="entry name" value="ClpP/crotonase-like_dom_sf"/>
</dbReference>
<dbReference type="InterPro" id="IPR001753">
    <property type="entry name" value="Enoyl-CoA_hydra/iso"/>
</dbReference>
<reference evidence="4 5" key="1">
    <citation type="submission" date="2020-10" db="EMBL/GenBank/DDBJ databases">
        <title>Connecting structure to function with the recovery of over 1000 high-quality activated sludge metagenome-assembled genomes encoding full-length rRNA genes using long-read sequencing.</title>
        <authorList>
            <person name="Singleton C.M."/>
            <person name="Petriglieri F."/>
            <person name="Kristensen J.M."/>
            <person name="Kirkegaard R.H."/>
            <person name="Michaelsen T.Y."/>
            <person name="Andersen M.H."/>
            <person name="Karst S.M."/>
            <person name="Dueholm M.S."/>
            <person name="Nielsen P.H."/>
            <person name="Albertsen M."/>
        </authorList>
    </citation>
    <scope>NUCLEOTIDE SEQUENCE [LARGE SCALE GENOMIC DNA]</scope>
    <source>
        <strain evidence="4">Lyne_18-Q3-R50-59_MAXAC.006</strain>
    </source>
</reference>
<keyword evidence="3" id="KW-0456">Lyase</keyword>
<dbReference type="SUPFAM" id="SSF52096">
    <property type="entry name" value="ClpP/crotonase"/>
    <property type="match status" value="1"/>
</dbReference>
<dbReference type="PANTHER" id="PTHR11941:SF169">
    <property type="entry name" value="(7AS)-7A-METHYL-1,5-DIOXO-2,3,5,6,7,7A-HEXAHYDRO-1H-INDENE-CARBOXYL-COA HYDROLASE"/>
    <property type="match status" value="1"/>
</dbReference>
<accession>A0A936TFB5</accession>
<dbReference type="EMBL" id="JADJZA010000007">
    <property type="protein sequence ID" value="MBK9297897.1"/>
    <property type="molecule type" value="Genomic_DNA"/>
</dbReference>
<dbReference type="AlphaFoldDB" id="A0A936TFB5"/>
<evidence type="ECO:0000256" key="2">
    <source>
        <dbReference type="ARBA" id="ARBA00023098"/>
    </source>
</evidence>
<organism evidence="4 5">
    <name type="scientific">Candidatus Neomicrothrix subdominans</name>
    <dbReference type="NCBI Taxonomy" id="2954438"/>
    <lineage>
        <taxon>Bacteria</taxon>
        <taxon>Bacillati</taxon>
        <taxon>Actinomycetota</taxon>
        <taxon>Acidimicrobiia</taxon>
        <taxon>Acidimicrobiales</taxon>
        <taxon>Microthrixaceae</taxon>
        <taxon>Candidatus Neomicrothrix</taxon>
    </lineage>
</organism>
<comment type="similarity">
    <text evidence="1">Belongs to the enoyl-CoA hydratase/isomerase family.</text>
</comment>
<dbReference type="Proteomes" id="UP000727993">
    <property type="component" value="Unassembled WGS sequence"/>
</dbReference>
<dbReference type="Pfam" id="PF00378">
    <property type="entry name" value="ECH_1"/>
    <property type="match status" value="1"/>
</dbReference>
<comment type="caution">
    <text evidence="4">The sequence shown here is derived from an EMBL/GenBank/DDBJ whole genome shotgun (WGS) entry which is preliminary data.</text>
</comment>
<name>A0A936TFB5_9ACTN</name>
<evidence type="ECO:0000313" key="5">
    <source>
        <dbReference type="Proteomes" id="UP000727993"/>
    </source>
</evidence>
<evidence type="ECO:0000313" key="4">
    <source>
        <dbReference type="EMBL" id="MBK9297897.1"/>
    </source>
</evidence>
<keyword evidence="2" id="KW-0443">Lipid metabolism</keyword>
<dbReference type="GO" id="GO:0016829">
    <property type="term" value="F:lyase activity"/>
    <property type="evidence" value="ECO:0007669"/>
    <property type="project" value="UniProtKB-KW"/>
</dbReference>
<dbReference type="GO" id="GO:0006635">
    <property type="term" value="P:fatty acid beta-oxidation"/>
    <property type="evidence" value="ECO:0007669"/>
    <property type="project" value="TreeGrafter"/>
</dbReference>
<sequence length="248" mass="26612">MPAPDAVVLSERRGDVQLITINRPRRRNALDAEAVEALHQAIDAAAESAPRVLVLTGTDGHFCAGADITTTEDPDYTVGLRHMLDALVGLRFPTVAAIAGSCMGLGVQLALSVDLRVASEDARFAVPVARLGLLTDHQTLQRLTLAVGWGMARSMVLAGDVLNFDDAWRLGLVQRRGDLDDALAWAADMATLAPLSQAGAKLGLDLLEKPVADHPRYREAFLAAWASEDLAEGRAAFAERRTPTFRGR</sequence>
<protein>
    <submittedName>
        <fullName evidence="4">Enoyl-CoA hydratase/isomerase family protein</fullName>
    </submittedName>
</protein>
<dbReference type="CDD" id="cd06558">
    <property type="entry name" value="crotonase-like"/>
    <property type="match status" value="1"/>
</dbReference>
<evidence type="ECO:0000256" key="3">
    <source>
        <dbReference type="ARBA" id="ARBA00023239"/>
    </source>
</evidence>
<dbReference type="PANTHER" id="PTHR11941">
    <property type="entry name" value="ENOYL-COA HYDRATASE-RELATED"/>
    <property type="match status" value="1"/>
</dbReference>
<evidence type="ECO:0000256" key="1">
    <source>
        <dbReference type="ARBA" id="ARBA00005254"/>
    </source>
</evidence>
<proteinExistence type="inferred from homology"/>
<dbReference type="Gene3D" id="3.90.226.10">
    <property type="entry name" value="2-enoyl-CoA Hydratase, Chain A, domain 1"/>
    <property type="match status" value="1"/>
</dbReference>
<gene>
    <name evidence="4" type="ORF">IPN02_13905</name>
</gene>